<dbReference type="CTD" id="20248961"/>
<evidence type="ECO:0000256" key="3">
    <source>
        <dbReference type="ARBA" id="ARBA00010767"/>
    </source>
</evidence>
<dbReference type="InterPro" id="IPR026742">
    <property type="entry name" value="Centrosomal_kizuma"/>
</dbReference>
<evidence type="ECO:0000256" key="4">
    <source>
        <dbReference type="ARBA" id="ARBA00013872"/>
    </source>
</evidence>
<dbReference type="GeneID" id="20248961"/>
<feature type="compositionally biased region" description="Polar residues" evidence="10">
    <location>
        <begin position="207"/>
        <end position="219"/>
    </location>
</feature>
<dbReference type="Proteomes" id="UP000030746">
    <property type="component" value="Unassembled WGS sequence"/>
</dbReference>
<dbReference type="HOGENOM" id="CLU_381439_0_0_1"/>
<accession>V3ZSD0</accession>
<evidence type="ECO:0000256" key="2">
    <source>
        <dbReference type="ARBA" id="ARBA00004300"/>
    </source>
</evidence>
<dbReference type="KEGG" id="lgi:LOTGIDRAFT_232557"/>
<feature type="compositionally biased region" description="Polar residues" evidence="10">
    <location>
        <begin position="267"/>
        <end position="282"/>
    </location>
</feature>
<evidence type="ECO:0000256" key="8">
    <source>
        <dbReference type="ARBA" id="ARBA00024919"/>
    </source>
</evidence>
<name>V3ZSD0_LOTGI</name>
<evidence type="ECO:0000256" key="5">
    <source>
        <dbReference type="ARBA" id="ARBA00022490"/>
    </source>
</evidence>
<dbReference type="PANTHER" id="PTHR16299">
    <property type="entry name" value="CENTROSOMAL PROTEIN KIZUNA"/>
    <property type="match status" value="1"/>
</dbReference>
<proteinExistence type="inferred from homology"/>
<feature type="region of interest" description="Disordered" evidence="10">
    <location>
        <begin position="591"/>
        <end position="726"/>
    </location>
</feature>
<organism evidence="11 12">
    <name type="scientific">Lottia gigantea</name>
    <name type="common">Giant owl limpet</name>
    <dbReference type="NCBI Taxonomy" id="225164"/>
    <lineage>
        <taxon>Eukaryota</taxon>
        <taxon>Metazoa</taxon>
        <taxon>Spiralia</taxon>
        <taxon>Lophotrochozoa</taxon>
        <taxon>Mollusca</taxon>
        <taxon>Gastropoda</taxon>
        <taxon>Patellogastropoda</taxon>
        <taxon>Lottioidea</taxon>
        <taxon>Lottiidae</taxon>
        <taxon>Lottia</taxon>
    </lineage>
</organism>
<keyword evidence="5" id="KW-0963">Cytoplasm</keyword>
<evidence type="ECO:0000256" key="1">
    <source>
        <dbReference type="ARBA" id="ARBA00004120"/>
    </source>
</evidence>
<gene>
    <name evidence="11" type="ORF">LOTGIDRAFT_232557</name>
</gene>
<evidence type="ECO:0000313" key="11">
    <source>
        <dbReference type="EMBL" id="ESO94328.1"/>
    </source>
</evidence>
<keyword evidence="12" id="KW-1185">Reference proteome</keyword>
<dbReference type="GO" id="GO:0007051">
    <property type="term" value="P:spindle organization"/>
    <property type="evidence" value="ECO:0007669"/>
    <property type="project" value="InterPro"/>
</dbReference>
<keyword evidence="7" id="KW-0966">Cell projection</keyword>
<comment type="similarity">
    <text evidence="3">Belongs to the kizuna family.</text>
</comment>
<comment type="subcellular location">
    <subcellularLocation>
        <location evidence="1">Cytoplasm</location>
        <location evidence="1">Cytoskeleton</location>
        <location evidence="1">Cilium basal body</location>
    </subcellularLocation>
    <subcellularLocation>
        <location evidence="2">Cytoplasm</location>
        <location evidence="2">Cytoskeleton</location>
        <location evidence="2">Microtubule organizing center</location>
        <location evidence="2">Centrosome</location>
    </subcellularLocation>
</comment>
<feature type="compositionally biased region" description="Low complexity" evidence="10">
    <location>
        <begin position="194"/>
        <end position="206"/>
    </location>
</feature>
<dbReference type="PANTHER" id="PTHR16299:SF2">
    <property type="entry name" value="CENTROSOMAL PROTEIN KIZUNA"/>
    <property type="match status" value="1"/>
</dbReference>
<evidence type="ECO:0000256" key="6">
    <source>
        <dbReference type="ARBA" id="ARBA00023212"/>
    </source>
</evidence>
<dbReference type="GO" id="GO:0005813">
    <property type="term" value="C:centrosome"/>
    <property type="evidence" value="ECO:0007669"/>
    <property type="project" value="UniProtKB-SubCell"/>
</dbReference>
<protein>
    <recommendedName>
        <fullName evidence="4">Centrosomal protein kizuna</fullName>
    </recommendedName>
    <alternativeName>
        <fullName evidence="9">Polo-like kinase 1 substrate 1</fullName>
    </alternativeName>
</protein>
<feature type="compositionally biased region" description="Polar residues" evidence="10">
    <location>
        <begin position="234"/>
        <end position="244"/>
    </location>
</feature>
<feature type="compositionally biased region" description="Polar residues" evidence="10">
    <location>
        <begin position="125"/>
        <end position="146"/>
    </location>
</feature>
<evidence type="ECO:0000256" key="10">
    <source>
        <dbReference type="SAM" id="MobiDB-lite"/>
    </source>
</evidence>
<feature type="compositionally biased region" description="Acidic residues" evidence="10">
    <location>
        <begin position="287"/>
        <end position="298"/>
    </location>
</feature>
<comment type="function">
    <text evidence="8">Centrosomal protein required for establishing a robust mitotic centrosome architecture that can endure the forces that converge on the centrosomes during spindle formation. Required for stabilizing the expanded pericentriolar material around the centriole.</text>
</comment>
<feature type="compositionally biased region" description="Basic and acidic residues" evidence="10">
    <location>
        <begin position="311"/>
        <end position="321"/>
    </location>
</feature>
<evidence type="ECO:0000256" key="7">
    <source>
        <dbReference type="ARBA" id="ARBA00023273"/>
    </source>
</evidence>
<sequence>MTNHKKICVQRSLWTVKDARPVRQYSEEERLKLENQLKTYFRSDQRLAKLKVVKLNNYWKKVCQDEQRSKERNEQLLREFERIDSHLASMGDRTEKLRALKKQYEESIERKYPNWRELVLPKPNPVTTPNQQEIRPNDVSPLQQSPEHIRPVSQPPFHSTPASQTAAHATATIPQSTPATHQSTPDAHQAMPASHQVTTSTSQVTSPAHNITPKVNTENIDVHDSPIRKDIFHSDQSQETNQTKVKVIEDDENEDERTGEVEEFNIQPVQNVSIQNTPTVRKSGSMDPDDDSEIDSDLDLPLSGVHQLKPSPEKKSSDKQGGDNATLLGTTEAVASIETEVASTSVKSGGNTLRAELTLTGILYLLKYVQDEFRDAISVEGYYRISTPSDSHQRSSIIQKANNGENLNNIDGSLISMVILEQLTLVVRNLVDHGLMKDELLMGDITQLTSEKIGDNLTTDACDLWDGLFNHFNLLVEYKVMEPKEVAAIFVPGLVAEGSPYQTKAYTVLVQLLEAGKRDDVTDASSSVASPHHNFPAKTTLQANNTVPPLKFGSLIDRPYSDEESSFFSNTTSRNVVPLNETDAYKNMLSGTRTTSHHHGNDEEDTDDDVEKQFASVLSPRTPKKSVLSPRLNKEGGDIFSPKKGPGLIHSARSPKGDDISETDSFSPSPSPVYIPTALDSSKGSTGYKLPKRTGVKIGSDLDTDTEIEIHKSTNQDQDDDFDFYN</sequence>
<feature type="compositionally biased region" description="Acidic residues" evidence="10">
    <location>
        <begin position="717"/>
        <end position="726"/>
    </location>
</feature>
<dbReference type="OMA" id="EKEQTHC"/>
<feature type="compositionally biased region" description="Basic and acidic residues" evidence="10">
    <location>
        <begin position="220"/>
        <end position="233"/>
    </location>
</feature>
<keyword evidence="6" id="KW-0206">Cytoskeleton</keyword>
<feature type="region of interest" description="Disordered" evidence="10">
    <location>
        <begin position="119"/>
        <end position="325"/>
    </location>
</feature>
<evidence type="ECO:0000256" key="9">
    <source>
        <dbReference type="ARBA" id="ARBA00031153"/>
    </source>
</evidence>
<reference evidence="11 12" key="1">
    <citation type="journal article" date="2013" name="Nature">
        <title>Insights into bilaterian evolution from three spiralian genomes.</title>
        <authorList>
            <person name="Simakov O."/>
            <person name="Marletaz F."/>
            <person name="Cho S.J."/>
            <person name="Edsinger-Gonzales E."/>
            <person name="Havlak P."/>
            <person name="Hellsten U."/>
            <person name="Kuo D.H."/>
            <person name="Larsson T."/>
            <person name="Lv J."/>
            <person name="Arendt D."/>
            <person name="Savage R."/>
            <person name="Osoegawa K."/>
            <person name="de Jong P."/>
            <person name="Grimwood J."/>
            <person name="Chapman J.A."/>
            <person name="Shapiro H."/>
            <person name="Aerts A."/>
            <person name="Otillar R.P."/>
            <person name="Terry A.Y."/>
            <person name="Boore J.L."/>
            <person name="Grigoriev I.V."/>
            <person name="Lindberg D.R."/>
            <person name="Seaver E.C."/>
            <person name="Weisblat D.A."/>
            <person name="Putnam N.H."/>
            <person name="Rokhsar D.S."/>
        </authorList>
    </citation>
    <scope>NUCLEOTIDE SEQUENCE [LARGE SCALE GENOMIC DNA]</scope>
</reference>
<feature type="compositionally biased region" description="Polar residues" evidence="10">
    <location>
        <begin position="156"/>
        <end position="186"/>
    </location>
</feature>
<dbReference type="EMBL" id="KB201847">
    <property type="protein sequence ID" value="ESO94328.1"/>
    <property type="molecule type" value="Genomic_DNA"/>
</dbReference>
<feature type="compositionally biased region" description="Acidic residues" evidence="10">
    <location>
        <begin position="249"/>
        <end position="263"/>
    </location>
</feature>
<evidence type="ECO:0000313" key="12">
    <source>
        <dbReference type="Proteomes" id="UP000030746"/>
    </source>
</evidence>
<dbReference type="AlphaFoldDB" id="V3ZSD0"/>
<dbReference type="RefSeq" id="XP_009055168.1">
    <property type="nucleotide sequence ID" value="XM_009056920.1"/>
</dbReference>
<dbReference type="OrthoDB" id="8015657at2759"/>